<dbReference type="InterPro" id="IPR006170">
    <property type="entry name" value="PBP/GOBP"/>
</dbReference>
<sequence>MNLRRWPLGAADEASAREKICLLVGLTLASMESAGKISCYSKIVSKFAPATFGDFWISGTNVDCPSTFRWCSRNLDFIDSELKWKAGHPVSGLGCVYLEVRNGSVLLATADCSENKTFLCDIRKNQTSQKAMQAECANIWNITSAQIDLLMNVTAFLTASISINLKCFLKCVGVEVGMFNLGALNKIPMLRQIEFVSQEEPTKLEEGFVAFDECSNKNFDDECVTAHETYKCGQEKAPQLVSKIINNNLGNGSFYAPPTPCVPVRRTCWLSELFPCEINQTAIDTLNSKGVDNFGYRVLYNGKTFYVGNWDTAGNGAVNPVAAFKRCCELGMKLYEPATLADVQASHNIIGTQYPKNSILVGETEFINQTHEVWCRSRVVVQDNMYDNANPFFQKFPCRESIMSLGLLALKLYNARFDDFSVQDMYINPQNYPPFSKMFFTYICEKY</sequence>
<dbReference type="SUPFAM" id="SSF56436">
    <property type="entry name" value="C-type lectin-like"/>
    <property type="match status" value="1"/>
</dbReference>
<organism evidence="2 3">
    <name type="scientific">Cloeon dipterum</name>
    <dbReference type="NCBI Taxonomy" id="197152"/>
    <lineage>
        <taxon>Eukaryota</taxon>
        <taxon>Metazoa</taxon>
        <taxon>Ecdysozoa</taxon>
        <taxon>Arthropoda</taxon>
        <taxon>Hexapoda</taxon>
        <taxon>Insecta</taxon>
        <taxon>Pterygota</taxon>
        <taxon>Palaeoptera</taxon>
        <taxon>Ephemeroptera</taxon>
        <taxon>Pisciforma</taxon>
        <taxon>Baetidae</taxon>
        <taxon>Cloeon</taxon>
    </lineage>
</organism>
<accession>A0A8S1E1Z4</accession>
<dbReference type="InterPro" id="IPR036728">
    <property type="entry name" value="PBP_GOBP_sf"/>
</dbReference>
<dbReference type="Pfam" id="PF01395">
    <property type="entry name" value="PBP_GOBP"/>
    <property type="match status" value="1"/>
</dbReference>
<dbReference type="CDD" id="cd00037">
    <property type="entry name" value="CLECT"/>
    <property type="match status" value="1"/>
</dbReference>
<dbReference type="CDD" id="cd23992">
    <property type="entry name" value="PBP_GOBP"/>
    <property type="match status" value="1"/>
</dbReference>
<dbReference type="SUPFAM" id="SSF47565">
    <property type="entry name" value="Insect pheromone/odorant-binding proteins"/>
    <property type="match status" value="1"/>
</dbReference>
<gene>
    <name evidence="2" type="ORF">CLODIP_2_CD00235</name>
</gene>
<reference evidence="2 3" key="1">
    <citation type="submission" date="2020-04" db="EMBL/GenBank/DDBJ databases">
        <authorList>
            <person name="Alioto T."/>
            <person name="Alioto T."/>
            <person name="Gomez Garrido J."/>
        </authorList>
    </citation>
    <scope>NUCLEOTIDE SEQUENCE [LARGE SCALE GENOMIC DNA]</scope>
</reference>
<feature type="domain" description="C-type lectin" evidence="1">
    <location>
        <begin position="18"/>
        <end position="121"/>
    </location>
</feature>
<dbReference type="InterPro" id="IPR001304">
    <property type="entry name" value="C-type_lectin-like"/>
</dbReference>
<proteinExistence type="predicted"/>
<dbReference type="GO" id="GO:0005549">
    <property type="term" value="F:odorant binding"/>
    <property type="evidence" value="ECO:0007669"/>
    <property type="project" value="InterPro"/>
</dbReference>
<dbReference type="EMBL" id="CADEPI010000800">
    <property type="protein sequence ID" value="CAB3388505.1"/>
    <property type="molecule type" value="Genomic_DNA"/>
</dbReference>
<dbReference type="Gene3D" id="3.10.100.10">
    <property type="entry name" value="Mannose-Binding Protein A, subunit A"/>
    <property type="match status" value="1"/>
</dbReference>
<protein>
    <recommendedName>
        <fullName evidence="1">C-type lectin domain-containing protein</fullName>
    </recommendedName>
</protein>
<dbReference type="AlphaFoldDB" id="A0A8S1E1Z4"/>
<name>A0A8S1E1Z4_9INSE</name>
<dbReference type="Proteomes" id="UP000494165">
    <property type="component" value="Unassembled WGS sequence"/>
</dbReference>
<dbReference type="PROSITE" id="PS50041">
    <property type="entry name" value="C_TYPE_LECTIN_2"/>
    <property type="match status" value="1"/>
</dbReference>
<evidence type="ECO:0000313" key="3">
    <source>
        <dbReference type="Proteomes" id="UP000494165"/>
    </source>
</evidence>
<evidence type="ECO:0000259" key="1">
    <source>
        <dbReference type="PROSITE" id="PS50041"/>
    </source>
</evidence>
<dbReference type="InterPro" id="IPR016187">
    <property type="entry name" value="CTDL_fold"/>
</dbReference>
<evidence type="ECO:0000313" key="2">
    <source>
        <dbReference type="EMBL" id="CAB3388505.1"/>
    </source>
</evidence>
<dbReference type="InterPro" id="IPR016186">
    <property type="entry name" value="C-type_lectin-like/link_sf"/>
</dbReference>
<comment type="caution">
    <text evidence="2">The sequence shown here is derived from an EMBL/GenBank/DDBJ whole genome shotgun (WGS) entry which is preliminary data.</text>
</comment>
<keyword evidence="3" id="KW-1185">Reference proteome</keyword>
<dbReference type="Gene3D" id="1.10.238.20">
    <property type="entry name" value="Pheromone/general odorant binding protein domain"/>
    <property type="match status" value="1"/>
</dbReference>